<dbReference type="Proteomes" id="UP000683360">
    <property type="component" value="Unassembled WGS sequence"/>
</dbReference>
<dbReference type="OrthoDB" id="6057525at2759"/>
<keyword evidence="4" id="KW-1185">Reference proteome</keyword>
<organism evidence="3 4">
    <name type="scientific">Mytilus edulis</name>
    <name type="common">Blue mussel</name>
    <dbReference type="NCBI Taxonomy" id="6550"/>
    <lineage>
        <taxon>Eukaryota</taxon>
        <taxon>Metazoa</taxon>
        <taxon>Spiralia</taxon>
        <taxon>Lophotrochozoa</taxon>
        <taxon>Mollusca</taxon>
        <taxon>Bivalvia</taxon>
        <taxon>Autobranchia</taxon>
        <taxon>Pteriomorphia</taxon>
        <taxon>Mytilida</taxon>
        <taxon>Mytiloidea</taxon>
        <taxon>Mytilidae</taxon>
        <taxon>Mytilinae</taxon>
        <taxon>Mytilus</taxon>
    </lineage>
</organism>
<evidence type="ECO:0000259" key="2">
    <source>
        <dbReference type="PROSITE" id="PS50168"/>
    </source>
</evidence>
<evidence type="ECO:0000256" key="1">
    <source>
        <dbReference type="SAM" id="Phobius"/>
    </source>
</evidence>
<evidence type="ECO:0000313" key="4">
    <source>
        <dbReference type="Proteomes" id="UP000683360"/>
    </source>
</evidence>
<name>A0A8S3VJ22_MYTED</name>
<dbReference type="GO" id="GO:0042981">
    <property type="term" value="P:regulation of apoptotic process"/>
    <property type="evidence" value="ECO:0007669"/>
    <property type="project" value="InterPro"/>
</dbReference>
<evidence type="ECO:0000313" key="3">
    <source>
        <dbReference type="EMBL" id="CAG2257198.1"/>
    </source>
</evidence>
<dbReference type="PROSITE" id="PS50168">
    <property type="entry name" value="DED"/>
    <property type="match status" value="1"/>
</dbReference>
<keyword evidence="1" id="KW-1133">Transmembrane helix</keyword>
<dbReference type="SUPFAM" id="SSF52540">
    <property type="entry name" value="P-loop containing nucleoside triphosphate hydrolases"/>
    <property type="match status" value="1"/>
</dbReference>
<sequence length="930" mass="107762">MDDSLVNYSSRYEKICQRLARSLSVDDIKNLKFVLRNKVDPSDLSTITDGRELVHMLEKKEILTEEKLPHVRSLLRNAGIDGVDDIIQSDYPISSEGISKHDGFDVRSMNVVGNFKETKQLRKMIDIVETKRAVLVKGPNGSGKSQSAFWYARKFQVNDRSSVVWRVHCKSERSVYLSFATLMSHLKIECILSECDTRDCIKTMLDLAIENLTNQRNVTRKHLMILDDIESPEDIIVFNAMDRFITAENIYVIATSNKRFLSDHYEIYGMEMDKMTESEAMSLFPFSCKREEKQVKLLAKNLDYLPLALSLAASYIKITHISIYEYNNNLLGSQLLADTLGTQSLAKSYSITLQRVDDEITNNSRRVLSLVPYLNHNNIAVTVLKSFLSDQLSRSEKEIEINKLLLVLTNYSLATVEGVGEKRILSMHGVSSLMIENAKSQEKVRQDVNHLLRHYCYYLDTDARLVESMKRNICFIHHAVLLLRKYCDLFEDSFERKVYESYLCCSIGVTFRLYGSTELSADDYFARAKQIIFNDIVCMPLPERALHTGNVTHLEDYLYGNLTEQEEARQVFMKLLEISMTSVPLHFVEMFLTNKFRNEREIELFQHYGKINPKEIRNNKLPLHIAKAMTLNDIIVPFANIRDTFLIDLLITLMNNSSKNKWWMEAAKVNPRARGRTHFTEQQIDSLTEFRFAHNLAQYLNNYYREHYPSCNPLASTVTKRNGILYFLRSNEKIESNELKDVIVTLDEMFNNSAATFYASFGVLKLAPKFNLHHRCLITRMLVKCYVKLWENDRDQNDLSEALFQAEKLVGLSKEMELWIVLTSIYLEIAQTYLLSPTKENIQNAKLHYKMACQKAKESDLSGDVRERFIQNETKQTIQTQLNRIHLKISQWKCDRLYQTLKVSSMLIICLVTVIVMLWFGLYGDGQQEL</sequence>
<dbReference type="AlphaFoldDB" id="A0A8S3VJ22"/>
<dbReference type="InterPro" id="IPR001875">
    <property type="entry name" value="DED_dom"/>
</dbReference>
<dbReference type="InterPro" id="IPR027417">
    <property type="entry name" value="P-loop_NTPase"/>
</dbReference>
<protein>
    <submittedName>
        <fullName evidence="3">NtrX</fullName>
    </submittedName>
</protein>
<accession>A0A8S3VJ22</accession>
<dbReference type="Gene3D" id="1.10.533.10">
    <property type="entry name" value="Death Domain, Fas"/>
    <property type="match status" value="1"/>
</dbReference>
<gene>
    <name evidence="3" type="ORF">MEDL_68422</name>
</gene>
<keyword evidence="1" id="KW-0472">Membrane</keyword>
<dbReference type="SUPFAM" id="SSF47986">
    <property type="entry name" value="DEATH domain"/>
    <property type="match status" value="1"/>
</dbReference>
<dbReference type="Gene3D" id="3.40.50.300">
    <property type="entry name" value="P-loop containing nucleotide triphosphate hydrolases"/>
    <property type="match status" value="1"/>
</dbReference>
<feature type="transmembrane region" description="Helical" evidence="1">
    <location>
        <begin position="903"/>
        <end position="923"/>
    </location>
</feature>
<dbReference type="EMBL" id="CAJPWZ010003321">
    <property type="protein sequence ID" value="CAG2257198.1"/>
    <property type="molecule type" value="Genomic_DNA"/>
</dbReference>
<feature type="domain" description="DED" evidence="2">
    <location>
        <begin position="11"/>
        <end position="76"/>
    </location>
</feature>
<reference evidence="3" key="1">
    <citation type="submission" date="2021-03" db="EMBL/GenBank/DDBJ databases">
        <authorList>
            <person name="Bekaert M."/>
        </authorList>
    </citation>
    <scope>NUCLEOTIDE SEQUENCE</scope>
</reference>
<dbReference type="InterPro" id="IPR011029">
    <property type="entry name" value="DEATH-like_dom_sf"/>
</dbReference>
<keyword evidence="1" id="KW-0812">Transmembrane</keyword>
<comment type="caution">
    <text evidence="3">The sequence shown here is derived from an EMBL/GenBank/DDBJ whole genome shotgun (WGS) entry which is preliminary data.</text>
</comment>
<proteinExistence type="predicted"/>